<keyword evidence="5" id="KW-1185">Reference proteome</keyword>
<dbReference type="CDD" id="cd00067">
    <property type="entry name" value="GAL4"/>
    <property type="match status" value="1"/>
</dbReference>
<organism evidence="4 5">
    <name type="scientific">Ophiocordyceps sinensis</name>
    <dbReference type="NCBI Taxonomy" id="72228"/>
    <lineage>
        <taxon>Eukaryota</taxon>
        <taxon>Fungi</taxon>
        <taxon>Dikarya</taxon>
        <taxon>Ascomycota</taxon>
        <taxon>Pezizomycotina</taxon>
        <taxon>Sordariomycetes</taxon>
        <taxon>Hypocreomycetidae</taxon>
        <taxon>Hypocreales</taxon>
        <taxon>Ophiocordycipitaceae</taxon>
        <taxon>Ophiocordyceps</taxon>
    </lineage>
</organism>
<evidence type="ECO:0000259" key="3">
    <source>
        <dbReference type="PROSITE" id="PS50048"/>
    </source>
</evidence>
<feature type="domain" description="Zn(2)-C6 fungal-type" evidence="3">
    <location>
        <begin position="10"/>
        <end position="38"/>
    </location>
</feature>
<dbReference type="SMART" id="SM00066">
    <property type="entry name" value="GAL4"/>
    <property type="match status" value="1"/>
</dbReference>
<keyword evidence="1" id="KW-0539">Nucleus</keyword>
<dbReference type="Gene3D" id="4.10.240.10">
    <property type="entry name" value="Zn(2)-C6 fungal-type DNA-binding domain"/>
    <property type="match status" value="1"/>
</dbReference>
<reference evidence="4 5" key="1">
    <citation type="journal article" date="2020" name="Genome Biol. Evol.">
        <title>A new high-quality draft genome assembly of the Chinese cordyceps Ophiocordyceps sinensis.</title>
        <authorList>
            <person name="Shu R."/>
            <person name="Zhang J."/>
            <person name="Meng Q."/>
            <person name="Zhang H."/>
            <person name="Zhou G."/>
            <person name="Li M."/>
            <person name="Wu P."/>
            <person name="Zhao Y."/>
            <person name="Chen C."/>
            <person name="Qin Q."/>
        </authorList>
    </citation>
    <scope>NUCLEOTIDE SEQUENCE [LARGE SCALE GENOMIC DNA]</scope>
    <source>
        <strain evidence="4 5">IOZ07</strain>
    </source>
</reference>
<dbReference type="GO" id="GO:0000981">
    <property type="term" value="F:DNA-binding transcription factor activity, RNA polymerase II-specific"/>
    <property type="evidence" value="ECO:0007669"/>
    <property type="project" value="InterPro"/>
</dbReference>
<gene>
    <name evidence="4" type="ORF">G6O67_006859</name>
</gene>
<dbReference type="Pfam" id="PF00172">
    <property type="entry name" value="Zn_clus"/>
    <property type="match status" value="1"/>
</dbReference>
<evidence type="ECO:0000313" key="5">
    <source>
        <dbReference type="Proteomes" id="UP000557566"/>
    </source>
</evidence>
<dbReference type="OrthoDB" id="3145928at2759"/>
<dbReference type="PROSITE" id="PS50048">
    <property type="entry name" value="ZN2_CY6_FUNGAL_2"/>
    <property type="match status" value="1"/>
</dbReference>
<dbReference type="AlphaFoldDB" id="A0A8H4PN64"/>
<feature type="compositionally biased region" description="Low complexity" evidence="2">
    <location>
        <begin position="65"/>
        <end position="77"/>
    </location>
</feature>
<dbReference type="PANTHER" id="PTHR38111">
    <property type="entry name" value="ZN(2)-C6 FUNGAL-TYPE DOMAIN-CONTAINING PROTEIN-RELATED"/>
    <property type="match status" value="1"/>
</dbReference>
<feature type="region of interest" description="Disordered" evidence="2">
    <location>
        <begin position="54"/>
        <end position="89"/>
    </location>
</feature>
<dbReference type="EMBL" id="JAAVMX010000007">
    <property type="protein sequence ID" value="KAF4506816.1"/>
    <property type="molecule type" value="Genomic_DNA"/>
</dbReference>
<dbReference type="SUPFAM" id="SSF57701">
    <property type="entry name" value="Zn2/Cys6 DNA-binding domain"/>
    <property type="match status" value="1"/>
</dbReference>
<proteinExistence type="predicted"/>
<comment type="caution">
    <text evidence="4">The sequence shown here is derived from an EMBL/GenBank/DDBJ whole genome shotgun (WGS) entry which is preliminary data.</text>
</comment>
<dbReference type="InterPro" id="IPR036864">
    <property type="entry name" value="Zn2-C6_fun-type_DNA-bd_sf"/>
</dbReference>
<evidence type="ECO:0000313" key="4">
    <source>
        <dbReference type="EMBL" id="KAF4506816.1"/>
    </source>
</evidence>
<dbReference type="InterPro" id="IPR001138">
    <property type="entry name" value="Zn2Cys6_DnaBD"/>
</dbReference>
<dbReference type="GO" id="GO:0008270">
    <property type="term" value="F:zinc ion binding"/>
    <property type="evidence" value="ECO:0007669"/>
    <property type="project" value="InterPro"/>
</dbReference>
<dbReference type="PROSITE" id="PS00463">
    <property type="entry name" value="ZN2_CY6_FUNGAL_1"/>
    <property type="match status" value="1"/>
</dbReference>
<sequence>MVGVPGKYKGCETCRRRRVKCSNERPICNNCVNSGRQCEGYERERVFITGTPEAKGRVASHPKRASSANKSKAKAAAVFQGPGRDFNPQLVPTEPLTSAWDDSMMLSGPGIVTPVLLTGLQTDLQNVVEQSNAQDSKFDVLLPAYAASELQAHATGGELNARARCLVRLGDDNDEHGSTGGYCAFLYEYSSSSAESHLIDASGQSSFHQTDLVRSLGPEHFSTFPNHQYFVRVYRPLAVSSALFSRRDGFLSQQDWMSTPWKWHPKSPLDHLLDVVLRLPPILAAAADLLPQPATMTRCLEAQGLLQSCFVIKMQFHEWLQSIILAPGSHQPPYWYQEPGQGGSEIPFADPYAFRDGLTALVMLYYWMAHIPLHRCINSLHGAMFRPVVDAYPDMWSKLPPNPQIDPTHYQNGCELAANICRGLDFALGGTTQPDVLLAPVAVALNVYRDVSATSQDGLFEIMWLEAFQKRLAHKGQHIANILQQQPLFEVANVRSRS</sequence>
<protein>
    <recommendedName>
        <fullName evidence="3">Zn(2)-C6 fungal-type domain-containing protein</fullName>
    </recommendedName>
</protein>
<accession>A0A8H4PN64</accession>
<evidence type="ECO:0000256" key="2">
    <source>
        <dbReference type="SAM" id="MobiDB-lite"/>
    </source>
</evidence>
<name>A0A8H4PN64_9HYPO</name>
<dbReference type="Proteomes" id="UP000557566">
    <property type="component" value="Unassembled WGS sequence"/>
</dbReference>
<dbReference type="InterPro" id="IPR053178">
    <property type="entry name" value="Osmoadaptation_assoc"/>
</dbReference>
<evidence type="ECO:0000256" key="1">
    <source>
        <dbReference type="ARBA" id="ARBA00023242"/>
    </source>
</evidence>